<reference evidence="2" key="1">
    <citation type="submission" date="2016-10" db="EMBL/GenBank/DDBJ databases">
        <title>Sequence of Gallionella enrichment culture.</title>
        <authorList>
            <person name="Poehlein A."/>
            <person name="Muehling M."/>
            <person name="Daniel R."/>
        </authorList>
    </citation>
    <scope>NUCLEOTIDE SEQUENCE</scope>
</reference>
<evidence type="ECO:0000256" key="1">
    <source>
        <dbReference type="SAM" id="MobiDB-lite"/>
    </source>
</evidence>
<dbReference type="Pfam" id="PF20112">
    <property type="entry name" value="DUF6502"/>
    <property type="match status" value="1"/>
</dbReference>
<feature type="region of interest" description="Disordered" evidence="1">
    <location>
        <begin position="280"/>
        <end position="301"/>
    </location>
</feature>
<dbReference type="InterPro" id="IPR045445">
    <property type="entry name" value="DUF6502"/>
</dbReference>
<accession>A0A1J5R5Y3</accession>
<protein>
    <submittedName>
        <fullName evidence="2">Uncharacterized protein</fullName>
    </submittedName>
</protein>
<proteinExistence type="predicted"/>
<organism evidence="2">
    <name type="scientific">mine drainage metagenome</name>
    <dbReference type="NCBI Taxonomy" id="410659"/>
    <lineage>
        <taxon>unclassified sequences</taxon>
        <taxon>metagenomes</taxon>
        <taxon>ecological metagenomes</taxon>
    </lineage>
</organism>
<dbReference type="AlphaFoldDB" id="A0A1J5R5Y3"/>
<dbReference type="EMBL" id="MLJW01000566">
    <property type="protein sequence ID" value="OIQ85123.1"/>
    <property type="molecule type" value="Genomic_DNA"/>
</dbReference>
<sequence length="301" mass="33386">MGRPPRQLPATQPAAQPLPPAEDVLRALGGILAPLLRLLLASGMDYTRLAAELKPLFIEQARLELLRTGQKDTDSAISLLSGVHRKDVREWRENGLSGRIAQEMSVSSRVFARWVQDPLYRDRSKRPKPLPRLGPAPSFETLARGVTQDVHPYTVLTELIRLGLVEVRTVKGRDMVVPNRDGFVPPPGSREIMELFGGNISDHACAAVSNLLGKAPRLEQSVFAEGITPESAAQLGALARKLWSQARSEMIAEATRRYDADQHREDATCRMRFGAYFWSQDTMPDGPSQDITEQGERSDTE</sequence>
<evidence type="ECO:0000313" key="2">
    <source>
        <dbReference type="EMBL" id="OIQ85123.1"/>
    </source>
</evidence>
<comment type="caution">
    <text evidence="2">The sequence shown here is derived from an EMBL/GenBank/DDBJ whole genome shotgun (WGS) entry which is preliminary data.</text>
</comment>
<name>A0A1J5R5Y3_9ZZZZ</name>
<gene>
    <name evidence="2" type="ORF">GALL_330440</name>
</gene>